<proteinExistence type="predicted"/>
<evidence type="ECO:0000313" key="1">
    <source>
        <dbReference type="EMBL" id="MBX60744.1"/>
    </source>
</evidence>
<dbReference type="AlphaFoldDB" id="A0A2P2Q186"/>
<accession>A0A2P2Q186</accession>
<sequence length="22" mass="2541">MLQLLLLLINMINQIILGVVLY</sequence>
<protein>
    <submittedName>
        <fullName evidence="1">Uncharacterized protein</fullName>
    </submittedName>
</protein>
<name>A0A2P2Q186_RHIMU</name>
<reference evidence="1" key="1">
    <citation type="submission" date="2018-02" db="EMBL/GenBank/DDBJ databases">
        <title>Rhizophora mucronata_Transcriptome.</title>
        <authorList>
            <person name="Meera S.P."/>
            <person name="Sreeshan A."/>
            <person name="Augustine A."/>
        </authorList>
    </citation>
    <scope>NUCLEOTIDE SEQUENCE</scope>
    <source>
        <tissue evidence="1">Leaf</tissue>
    </source>
</reference>
<organism evidence="1">
    <name type="scientific">Rhizophora mucronata</name>
    <name type="common">Asiatic mangrove</name>
    <dbReference type="NCBI Taxonomy" id="61149"/>
    <lineage>
        <taxon>Eukaryota</taxon>
        <taxon>Viridiplantae</taxon>
        <taxon>Streptophyta</taxon>
        <taxon>Embryophyta</taxon>
        <taxon>Tracheophyta</taxon>
        <taxon>Spermatophyta</taxon>
        <taxon>Magnoliopsida</taxon>
        <taxon>eudicotyledons</taxon>
        <taxon>Gunneridae</taxon>
        <taxon>Pentapetalae</taxon>
        <taxon>rosids</taxon>
        <taxon>fabids</taxon>
        <taxon>Malpighiales</taxon>
        <taxon>Rhizophoraceae</taxon>
        <taxon>Rhizophora</taxon>
    </lineage>
</organism>
<dbReference type="EMBL" id="GGEC01080260">
    <property type="protein sequence ID" value="MBX60744.1"/>
    <property type="molecule type" value="Transcribed_RNA"/>
</dbReference>